<organism evidence="1 2">
    <name type="scientific">Leptosia nina</name>
    <dbReference type="NCBI Taxonomy" id="320188"/>
    <lineage>
        <taxon>Eukaryota</taxon>
        <taxon>Metazoa</taxon>
        <taxon>Ecdysozoa</taxon>
        <taxon>Arthropoda</taxon>
        <taxon>Hexapoda</taxon>
        <taxon>Insecta</taxon>
        <taxon>Pterygota</taxon>
        <taxon>Neoptera</taxon>
        <taxon>Endopterygota</taxon>
        <taxon>Lepidoptera</taxon>
        <taxon>Glossata</taxon>
        <taxon>Ditrysia</taxon>
        <taxon>Papilionoidea</taxon>
        <taxon>Pieridae</taxon>
        <taxon>Pierinae</taxon>
        <taxon>Leptosia</taxon>
    </lineage>
</organism>
<protein>
    <submittedName>
        <fullName evidence="1">Uncharacterized protein</fullName>
    </submittedName>
</protein>
<sequence length="68" mass="7552">MATTTMVVSPLASQTPPKNKRRLFAEARQNSLHKLSVIFDHGNKNDGAYTEKVGDDKLRALRISAAHF</sequence>
<proteinExistence type="predicted"/>
<reference evidence="1 2" key="1">
    <citation type="submission" date="2023-11" db="EMBL/GenBank/DDBJ databases">
        <authorList>
            <person name="Okamura Y."/>
        </authorList>
    </citation>
    <scope>NUCLEOTIDE SEQUENCE [LARGE SCALE GENOMIC DNA]</scope>
</reference>
<name>A0AAV1IY00_9NEOP</name>
<keyword evidence="2" id="KW-1185">Reference proteome</keyword>
<dbReference type="AlphaFoldDB" id="A0AAV1IY00"/>
<evidence type="ECO:0000313" key="1">
    <source>
        <dbReference type="EMBL" id="CAK1540983.1"/>
    </source>
</evidence>
<comment type="caution">
    <text evidence="1">The sequence shown here is derived from an EMBL/GenBank/DDBJ whole genome shotgun (WGS) entry which is preliminary data.</text>
</comment>
<dbReference type="EMBL" id="CAVLEF010000002">
    <property type="protein sequence ID" value="CAK1540983.1"/>
    <property type="molecule type" value="Genomic_DNA"/>
</dbReference>
<accession>A0AAV1IY00</accession>
<evidence type="ECO:0000313" key="2">
    <source>
        <dbReference type="Proteomes" id="UP001497472"/>
    </source>
</evidence>
<gene>
    <name evidence="1" type="ORF">LNINA_LOCUS1001</name>
</gene>
<dbReference type="Proteomes" id="UP001497472">
    <property type="component" value="Unassembled WGS sequence"/>
</dbReference>